<dbReference type="BioCyc" id="TASI1091495:G13GE-998-MONOMER"/>
<dbReference type="AlphaFoldDB" id="I7JRT0"/>
<dbReference type="GO" id="GO:0005829">
    <property type="term" value="C:cytosol"/>
    <property type="evidence" value="ECO:0007669"/>
    <property type="project" value="TreeGrafter"/>
</dbReference>
<dbReference type="PANTHER" id="PTHR23355:SF9">
    <property type="entry name" value="DIS3-LIKE EXONUCLEASE 2"/>
    <property type="match status" value="1"/>
</dbReference>
<accession>I7JRT0</accession>
<dbReference type="GO" id="GO:0004540">
    <property type="term" value="F:RNA nuclease activity"/>
    <property type="evidence" value="ECO:0007669"/>
    <property type="project" value="InterPro"/>
</dbReference>
<dbReference type="KEGG" id="tat:KUM_1003"/>
<feature type="domain" description="RNB" evidence="1">
    <location>
        <begin position="240"/>
        <end position="519"/>
    </location>
</feature>
<dbReference type="SUPFAM" id="SSF50249">
    <property type="entry name" value="Nucleic acid-binding proteins"/>
    <property type="match status" value="1"/>
</dbReference>
<dbReference type="EMBL" id="HE681424">
    <property type="protein sequence ID" value="CCG19791.1"/>
    <property type="molecule type" value="Genomic_DNA"/>
</dbReference>
<dbReference type="GO" id="GO:0006402">
    <property type="term" value="P:mRNA catabolic process"/>
    <property type="evidence" value="ECO:0007669"/>
    <property type="project" value="TreeGrafter"/>
</dbReference>
<organism evidence="2">
    <name type="scientific">Taylorella asinigenitalis 14/45</name>
    <dbReference type="NCBI Taxonomy" id="1091495"/>
    <lineage>
        <taxon>Bacteria</taxon>
        <taxon>Pseudomonadati</taxon>
        <taxon>Pseudomonadota</taxon>
        <taxon>Betaproteobacteria</taxon>
        <taxon>Burkholderiales</taxon>
        <taxon>Alcaligenaceae</taxon>
        <taxon>Taylorella</taxon>
    </lineage>
</organism>
<dbReference type="RefSeq" id="WP_015551841.1">
    <property type="nucleotide sequence ID" value="NC_021033.1"/>
</dbReference>
<sequence length="626" mass="71777">MHLVYEEAGNLKVGSISKDAPATYQVTTTSGKVVKVKKQNVLFEFDDIDPKSLQESELPKIDMPAHELWELIPQEGIDFENLVELCADKGNNNTKFKYSLLEFIRNNPIYFQKKTKTFFVPAPKEQIESALLANEKKRQQEELLNSYVDGLNKKALPQEINKDPQIFLNKNKSPLFYKALEIYLKETNKNLNSLMMELGLFDSELDLHNYLILEKYPDLKRSHTFGLDVKIPDTKTLSSYKLEKATVSAYSVDDENTTEIDDAFSIEHIDGDIYSLSIHIAAPGLVYDKGNWLHKIAANRMSTFYSPTDKFTMLPDEVVNSFSLIEGIDKPAVSLYLKVNIETGEVLEHTNKVELLEVKENLSLNKFDDIITEEFLNTDSNGEFSKYRDIFKPLLSFAKARSKIREAYRGYPETQRNEYFFNISEDSSKVSIIPRNRTSPLNFIVAELMILCNYTWAEDLSKARIPAIFRGYSYGRTTHGLSPVPHALIGVDKYAWLTSPLRRFVDLVNQAQLIAYINGGMAAKLISPFKPKDDELHKLIAAFDDTYSNYNIFQTNLEKYWCLRYIIQENITEVQATAIRDNIVRFDDLPFVCELEKSYAFERGEPLNFKINSVDLAALTLDLNLL</sequence>
<dbReference type="Pfam" id="PF00773">
    <property type="entry name" value="RNB"/>
    <property type="match status" value="1"/>
</dbReference>
<evidence type="ECO:0000259" key="1">
    <source>
        <dbReference type="SMART" id="SM00955"/>
    </source>
</evidence>
<dbReference type="PANTHER" id="PTHR23355">
    <property type="entry name" value="RIBONUCLEASE"/>
    <property type="match status" value="1"/>
</dbReference>
<evidence type="ECO:0000313" key="2">
    <source>
        <dbReference type="EMBL" id="CCG19791.1"/>
    </source>
</evidence>
<dbReference type="SMART" id="SM00955">
    <property type="entry name" value="RNB"/>
    <property type="match status" value="1"/>
</dbReference>
<dbReference type="HOGENOM" id="CLU_438650_0_0_4"/>
<reference evidence="2" key="1">
    <citation type="journal article" date="2012" name="Vet. Microbiol.">
        <title>Comparative genomic analyses of the Taylorellae.</title>
        <authorList>
            <person name="Hauser H."/>
            <person name="Richter D.C."/>
            <person name="van Tonder A."/>
            <person name="Clark L."/>
            <person name="Preston A."/>
        </authorList>
    </citation>
    <scope>NUCLEOTIDE SEQUENCE</scope>
    <source>
        <strain evidence="2">14/45</strain>
    </source>
</reference>
<protein>
    <submittedName>
        <fullName evidence="2">Putative ribonuclease</fullName>
    </submittedName>
</protein>
<dbReference type="InterPro" id="IPR012340">
    <property type="entry name" value="NA-bd_OB-fold"/>
</dbReference>
<dbReference type="InterPro" id="IPR001900">
    <property type="entry name" value="RNase_II/R"/>
</dbReference>
<name>I7JRT0_9BURK</name>
<dbReference type="GO" id="GO:0003723">
    <property type="term" value="F:RNA binding"/>
    <property type="evidence" value="ECO:0007669"/>
    <property type="project" value="InterPro"/>
</dbReference>
<gene>
    <name evidence="2" type="ORF">KUM_1003</name>
</gene>
<dbReference type="InterPro" id="IPR050180">
    <property type="entry name" value="RNR_Ribonuclease"/>
</dbReference>
<proteinExistence type="predicted"/>